<evidence type="ECO:0000256" key="5">
    <source>
        <dbReference type="ARBA" id="ARBA00023098"/>
    </source>
</evidence>
<evidence type="ECO:0000256" key="6">
    <source>
        <dbReference type="ARBA" id="ARBA00023315"/>
    </source>
</evidence>
<dbReference type="PANTHER" id="PTHR43378:SF2">
    <property type="entry name" value="UDP-3-O-ACYLGLUCOSAMINE N-ACYLTRANSFERASE 1, MITOCHONDRIAL-RELATED"/>
    <property type="match status" value="1"/>
</dbReference>
<evidence type="ECO:0000313" key="9">
    <source>
        <dbReference type="EMBL" id="MDI6450049.1"/>
    </source>
</evidence>
<evidence type="ECO:0000256" key="2">
    <source>
        <dbReference type="ARBA" id="ARBA00022556"/>
    </source>
</evidence>
<keyword evidence="3 7" id="KW-0808">Transferase</keyword>
<dbReference type="Pfam" id="PF04613">
    <property type="entry name" value="LpxD"/>
    <property type="match status" value="1"/>
</dbReference>
<dbReference type="HAMAP" id="MF_00523">
    <property type="entry name" value="LpxD"/>
    <property type="match status" value="1"/>
</dbReference>
<name>A0AAW6U282_9BACT</name>
<dbReference type="InterPro" id="IPR007691">
    <property type="entry name" value="LpxD"/>
</dbReference>
<dbReference type="InterPro" id="IPR001451">
    <property type="entry name" value="Hexapep"/>
</dbReference>
<comment type="pathway">
    <text evidence="7">Bacterial outer membrane biogenesis; LPS lipid A biosynthesis.</text>
</comment>
<comment type="catalytic activity">
    <reaction evidence="7">
        <text>a UDP-3-O-[(3R)-3-hydroxyacyl]-alpha-D-glucosamine + a (3R)-hydroxyacyl-[ACP] = a UDP-2-N,3-O-bis[(3R)-3-hydroxyacyl]-alpha-D-glucosamine + holo-[ACP] + H(+)</text>
        <dbReference type="Rhea" id="RHEA:53836"/>
        <dbReference type="Rhea" id="RHEA-COMP:9685"/>
        <dbReference type="Rhea" id="RHEA-COMP:9945"/>
        <dbReference type="ChEBI" id="CHEBI:15378"/>
        <dbReference type="ChEBI" id="CHEBI:64479"/>
        <dbReference type="ChEBI" id="CHEBI:78827"/>
        <dbReference type="ChEBI" id="CHEBI:137740"/>
        <dbReference type="ChEBI" id="CHEBI:137748"/>
        <dbReference type="EC" id="2.3.1.191"/>
    </reaction>
</comment>
<dbReference type="EC" id="2.3.1.191" evidence="7"/>
<comment type="caution">
    <text evidence="9">The sequence shown here is derived from an EMBL/GenBank/DDBJ whole genome shotgun (WGS) entry which is preliminary data.</text>
</comment>
<protein>
    <recommendedName>
        <fullName evidence="7">UDP-3-O-acylglucosamine N-acyltransferase</fullName>
        <ecNumber evidence="7">2.3.1.191</ecNumber>
    </recommendedName>
</protein>
<evidence type="ECO:0000259" key="8">
    <source>
        <dbReference type="Pfam" id="PF04613"/>
    </source>
</evidence>
<comment type="function">
    <text evidence="7">Catalyzes the N-acylation of UDP-3-O-acylglucosamine using 3-hydroxyacyl-ACP as the acyl donor. Is involved in the biosynthesis of lipid A, a phosphorylated glycolipid that anchors the lipopolysaccharide to the outer membrane of the cell.</text>
</comment>
<dbReference type="CDD" id="cd03352">
    <property type="entry name" value="LbH_LpxD"/>
    <property type="match status" value="1"/>
</dbReference>
<dbReference type="NCBIfam" id="NF002060">
    <property type="entry name" value="PRK00892.1"/>
    <property type="match status" value="1"/>
</dbReference>
<sequence>MALTVAGLAQRLGAEVIGGPEGLDRVITSVQPLAAAGAADVAFVTDPKHESAARKCAAAAIIVARPIDGVPAPQLIVASVNAALIATLEHFAPKLAPPVEGVDPSARIGVGVRLADGVSIGPYVVIGDHVEIGPGTVIANGCTIGEGSKIGADCRLDSFVTVYHRCTIGNHVIVQTHSAIGSMGFGYAYLDGRHQFVPHNGGVVIEDFVEIGANTCIDRAKFGNTIIGAGTKIDNLVQVAHNVVIGKGCLIAAQGGVAGSCRLGDGVVLAGQVGLADNIEIGAGTMVGAQSGVMSSVPGGQKLAWTPAVDMKEAIRIVAHLLRLPKLAQQLKRLTAKVEKLEAANHDQGRG</sequence>
<comment type="subunit">
    <text evidence="7">Homotrimer.</text>
</comment>
<keyword evidence="2 7" id="KW-0441">Lipid A biosynthesis</keyword>
<dbReference type="EMBL" id="JASCXX010000016">
    <property type="protein sequence ID" value="MDI6450049.1"/>
    <property type="molecule type" value="Genomic_DNA"/>
</dbReference>
<keyword evidence="10" id="KW-1185">Reference proteome</keyword>
<evidence type="ECO:0000256" key="4">
    <source>
        <dbReference type="ARBA" id="ARBA00022737"/>
    </source>
</evidence>
<dbReference type="AlphaFoldDB" id="A0AAW6U282"/>
<dbReference type="InterPro" id="IPR011004">
    <property type="entry name" value="Trimer_LpxA-like_sf"/>
</dbReference>
<evidence type="ECO:0000256" key="1">
    <source>
        <dbReference type="ARBA" id="ARBA00022516"/>
    </source>
</evidence>
<dbReference type="PANTHER" id="PTHR43378">
    <property type="entry name" value="UDP-3-O-ACYLGLUCOSAMINE N-ACYLTRANSFERASE"/>
    <property type="match status" value="1"/>
</dbReference>
<dbReference type="InterPro" id="IPR020573">
    <property type="entry name" value="UDP_GlcNAc_AcTrfase_non-rep"/>
</dbReference>
<feature type="domain" description="UDP-3-O-[3-hydroxymyristoyl] glucosamine N-acyltransferase non-repeat region" evidence="8">
    <location>
        <begin position="24"/>
        <end position="88"/>
    </location>
</feature>
<dbReference type="Pfam" id="PF00132">
    <property type="entry name" value="Hexapep"/>
    <property type="match status" value="2"/>
</dbReference>
<reference evidence="9" key="1">
    <citation type="submission" date="2023-05" db="EMBL/GenBank/DDBJ databases">
        <title>Anaerotaeda fermentans gen. nov., sp. nov., a novel anaerobic planctomycete of the new family within the order Sedimentisphaerales isolated from Taman Peninsula, Russia.</title>
        <authorList>
            <person name="Khomyakova M.A."/>
            <person name="Merkel A.Y."/>
            <person name="Slobodkin A.I."/>
        </authorList>
    </citation>
    <scope>NUCLEOTIDE SEQUENCE</scope>
    <source>
        <strain evidence="9">M17dextr</strain>
    </source>
</reference>
<feature type="active site" description="Proton acceptor" evidence="7">
    <location>
        <position position="241"/>
    </location>
</feature>
<proteinExistence type="inferred from homology"/>
<dbReference type="NCBIfam" id="TIGR01853">
    <property type="entry name" value="lipid_A_lpxD"/>
    <property type="match status" value="1"/>
</dbReference>
<evidence type="ECO:0000256" key="3">
    <source>
        <dbReference type="ARBA" id="ARBA00022679"/>
    </source>
</evidence>
<dbReference type="Proteomes" id="UP001431776">
    <property type="component" value="Unassembled WGS sequence"/>
</dbReference>
<keyword evidence="6 7" id="KW-0012">Acyltransferase</keyword>
<dbReference type="GO" id="GO:0009245">
    <property type="term" value="P:lipid A biosynthetic process"/>
    <property type="evidence" value="ECO:0007669"/>
    <property type="project" value="UniProtKB-UniRule"/>
</dbReference>
<keyword evidence="4 7" id="KW-0677">Repeat</keyword>
<dbReference type="SUPFAM" id="SSF51161">
    <property type="entry name" value="Trimeric LpxA-like enzymes"/>
    <property type="match status" value="1"/>
</dbReference>
<dbReference type="GO" id="GO:0016410">
    <property type="term" value="F:N-acyltransferase activity"/>
    <property type="evidence" value="ECO:0007669"/>
    <property type="project" value="InterPro"/>
</dbReference>
<organism evidence="9 10">
    <name type="scientific">Anaerobaca lacustris</name>
    <dbReference type="NCBI Taxonomy" id="3044600"/>
    <lineage>
        <taxon>Bacteria</taxon>
        <taxon>Pseudomonadati</taxon>
        <taxon>Planctomycetota</taxon>
        <taxon>Phycisphaerae</taxon>
        <taxon>Sedimentisphaerales</taxon>
        <taxon>Anaerobacaceae</taxon>
        <taxon>Anaerobaca</taxon>
    </lineage>
</organism>
<dbReference type="Gene3D" id="2.160.10.10">
    <property type="entry name" value="Hexapeptide repeat proteins"/>
    <property type="match status" value="1"/>
</dbReference>
<accession>A0AAW6U282</accession>
<keyword evidence="5 7" id="KW-0443">Lipid metabolism</keyword>
<dbReference type="PROSITE" id="PS00101">
    <property type="entry name" value="HEXAPEP_TRANSFERASES"/>
    <property type="match status" value="1"/>
</dbReference>
<dbReference type="GO" id="GO:0016020">
    <property type="term" value="C:membrane"/>
    <property type="evidence" value="ECO:0007669"/>
    <property type="project" value="GOC"/>
</dbReference>
<comment type="similarity">
    <text evidence="7">Belongs to the transferase hexapeptide repeat family. LpxD subfamily.</text>
</comment>
<keyword evidence="1 7" id="KW-0444">Lipid biosynthesis</keyword>
<dbReference type="InterPro" id="IPR018357">
    <property type="entry name" value="Hexapep_transf_CS"/>
</dbReference>
<evidence type="ECO:0000313" key="10">
    <source>
        <dbReference type="Proteomes" id="UP001431776"/>
    </source>
</evidence>
<dbReference type="Gene3D" id="3.40.1390.10">
    <property type="entry name" value="MurE/MurF, N-terminal domain"/>
    <property type="match status" value="1"/>
</dbReference>
<dbReference type="GO" id="GO:0103118">
    <property type="term" value="F:UDP-3-O-[(3R)-3-hydroxyacyl]-glucosamine N-acyltransferase activity"/>
    <property type="evidence" value="ECO:0007669"/>
    <property type="project" value="UniProtKB-EC"/>
</dbReference>
<dbReference type="RefSeq" id="WP_349245458.1">
    <property type="nucleotide sequence ID" value="NZ_JASCXX010000016.1"/>
</dbReference>
<gene>
    <name evidence="7 9" type="primary">lpxD</name>
    <name evidence="9" type="ORF">QJ522_13400</name>
</gene>
<evidence type="ECO:0000256" key="7">
    <source>
        <dbReference type="HAMAP-Rule" id="MF_00523"/>
    </source>
</evidence>